<dbReference type="GeneID" id="93839171"/>
<keyword evidence="4" id="KW-1185">Reference proteome</keyword>
<sequence>MSNFRWWKEFAVFTLGVIGVGVSVNALSEIIPQGWQVVLIACAVLLIAGGMHLHVKRKEEREREERDRQEREREEREQREREERVRVREVLAVKLKRQPGVFNFLLAPWIAENTPEYRAVDAAMNKALEEFRSACEQHGVNPGQSNWFHDKAAQSLFEATGDDRWVTVGRNVENLYSKAAAIYAEHERGLGETYNKPAMAPTAETARAFVEVAQSVVQQIQSLRRSGSA</sequence>
<evidence type="ECO:0000256" key="1">
    <source>
        <dbReference type="SAM" id="MobiDB-lite"/>
    </source>
</evidence>
<reference evidence="3 4" key="1">
    <citation type="submission" date="2020-08" db="EMBL/GenBank/DDBJ databases">
        <title>Sequencing the genomes of 1000 actinobacteria strains.</title>
        <authorList>
            <person name="Klenk H.-P."/>
        </authorList>
    </citation>
    <scope>NUCLEOTIDE SEQUENCE [LARGE SCALE GENOMIC DNA]</scope>
    <source>
        <strain evidence="3 4">DSM 40129</strain>
    </source>
</reference>
<accession>A0AA89PZC2</accession>
<organism evidence="3 4">
    <name type="scientific">Streptomyces collinus</name>
    <dbReference type="NCBI Taxonomy" id="42684"/>
    <lineage>
        <taxon>Bacteria</taxon>
        <taxon>Bacillati</taxon>
        <taxon>Actinomycetota</taxon>
        <taxon>Actinomycetes</taxon>
        <taxon>Kitasatosporales</taxon>
        <taxon>Streptomycetaceae</taxon>
        <taxon>Streptomyces</taxon>
    </lineage>
</organism>
<proteinExistence type="predicted"/>
<feature type="region of interest" description="Disordered" evidence="1">
    <location>
        <begin position="57"/>
        <end position="79"/>
    </location>
</feature>
<keyword evidence="2" id="KW-0472">Membrane</keyword>
<dbReference type="AlphaFoldDB" id="A0AA89PZC2"/>
<protein>
    <submittedName>
        <fullName evidence="3">Uncharacterized protein</fullName>
    </submittedName>
</protein>
<dbReference type="EMBL" id="JACHLX010000001">
    <property type="protein sequence ID" value="MBB5811742.1"/>
    <property type="molecule type" value="Genomic_DNA"/>
</dbReference>
<evidence type="ECO:0000313" key="4">
    <source>
        <dbReference type="Proteomes" id="UP000579531"/>
    </source>
</evidence>
<keyword evidence="2" id="KW-1133">Transmembrane helix</keyword>
<gene>
    <name evidence="3" type="ORF">HNR72_002770</name>
</gene>
<name>A0AA89PZC2_STRCU</name>
<evidence type="ECO:0000313" key="3">
    <source>
        <dbReference type="EMBL" id="MBB5811742.1"/>
    </source>
</evidence>
<evidence type="ECO:0000256" key="2">
    <source>
        <dbReference type="SAM" id="Phobius"/>
    </source>
</evidence>
<feature type="transmembrane region" description="Helical" evidence="2">
    <location>
        <begin position="36"/>
        <end position="55"/>
    </location>
</feature>
<dbReference type="Proteomes" id="UP000579531">
    <property type="component" value="Unassembled WGS sequence"/>
</dbReference>
<comment type="caution">
    <text evidence="3">The sequence shown here is derived from an EMBL/GenBank/DDBJ whole genome shotgun (WGS) entry which is preliminary data.</text>
</comment>
<dbReference type="RefSeq" id="WP_184847394.1">
    <property type="nucleotide sequence ID" value="NZ_BAABFE010000011.1"/>
</dbReference>
<keyword evidence="2" id="KW-0812">Transmembrane</keyword>